<feature type="region of interest" description="Disordered" evidence="1">
    <location>
        <begin position="178"/>
        <end position="228"/>
    </location>
</feature>
<organism evidence="2 3">
    <name type="scientific">Tegillarca granosa</name>
    <name type="common">Malaysian cockle</name>
    <name type="synonym">Anadara granosa</name>
    <dbReference type="NCBI Taxonomy" id="220873"/>
    <lineage>
        <taxon>Eukaryota</taxon>
        <taxon>Metazoa</taxon>
        <taxon>Spiralia</taxon>
        <taxon>Lophotrochozoa</taxon>
        <taxon>Mollusca</taxon>
        <taxon>Bivalvia</taxon>
        <taxon>Autobranchia</taxon>
        <taxon>Pteriomorphia</taxon>
        <taxon>Arcoida</taxon>
        <taxon>Arcoidea</taxon>
        <taxon>Arcidae</taxon>
        <taxon>Tegillarca</taxon>
    </lineage>
</organism>
<name>A0ABQ9FDH5_TEGGR</name>
<gene>
    <name evidence="2" type="ORF">KUTeg_007514</name>
</gene>
<evidence type="ECO:0008006" key="4">
    <source>
        <dbReference type="Google" id="ProtNLM"/>
    </source>
</evidence>
<proteinExistence type="predicted"/>
<dbReference type="Proteomes" id="UP001217089">
    <property type="component" value="Unassembled WGS sequence"/>
</dbReference>
<dbReference type="EMBL" id="JARBDR010000337">
    <property type="protein sequence ID" value="KAJ8315364.1"/>
    <property type="molecule type" value="Genomic_DNA"/>
</dbReference>
<evidence type="ECO:0000313" key="3">
    <source>
        <dbReference type="Proteomes" id="UP001217089"/>
    </source>
</evidence>
<evidence type="ECO:0000256" key="1">
    <source>
        <dbReference type="SAM" id="MobiDB-lite"/>
    </source>
</evidence>
<evidence type="ECO:0000313" key="2">
    <source>
        <dbReference type="EMBL" id="KAJ8315364.1"/>
    </source>
</evidence>
<keyword evidence="3" id="KW-1185">Reference proteome</keyword>
<reference evidence="2 3" key="1">
    <citation type="submission" date="2022-12" db="EMBL/GenBank/DDBJ databases">
        <title>Chromosome-level genome of Tegillarca granosa.</title>
        <authorList>
            <person name="Kim J."/>
        </authorList>
    </citation>
    <scope>NUCLEOTIDE SEQUENCE [LARGE SCALE GENOMIC DNA]</scope>
    <source>
        <strain evidence="2">Teg-2019</strain>
        <tissue evidence="2">Adductor muscle</tissue>
    </source>
</reference>
<sequence length="228" mass="26236">MYKKHDLARSGDDMKQLPGIYVPMPRKRKKDYKQVFARIFELMPSPPVTELLVGDFEEGMWRAAKSVLRGGCAFHWGQAVWRHVQELGLQICLFMYYITINDCQNGLQPAGWCIQVREAAACPAISARGTDPRCVQHTEGDHHQRATDTADQLHREDLDQRRHLDTIIVDRLPYGCEDKQRRRRMAPPHQQESPEVQPVLLCACDSSLQGNRQHPEPTKMISEGKPRR</sequence>
<feature type="compositionally biased region" description="Basic and acidic residues" evidence="1">
    <location>
        <begin position="213"/>
        <end position="228"/>
    </location>
</feature>
<accession>A0ABQ9FDH5</accession>
<protein>
    <recommendedName>
        <fullName evidence="4">MULE transposase domain-containing protein</fullName>
    </recommendedName>
</protein>
<comment type="caution">
    <text evidence="2">The sequence shown here is derived from an EMBL/GenBank/DDBJ whole genome shotgun (WGS) entry which is preliminary data.</text>
</comment>